<feature type="region of interest" description="Disordered" evidence="6">
    <location>
        <begin position="643"/>
        <end position="742"/>
    </location>
</feature>
<evidence type="ECO:0000256" key="2">
    <source>
        <dbReference type="ARBA" id="ARBA00022741"/>
    </source>
</evidence>
<dbReference type="InterPro" id="IPR011009">
    <property type="entry name" value="Kinase-like_dom_sf"/>
</dbReference>
<organism evidence="8 10">
    <name type="scientific">Rotaria socialis</name>
    <dbReference type="NCBI Taxonomy" id="392032"/>
    <lineage>
        <taxon>Eukaryota</taxon>
        <taxon>Metazoa</taxon>
        <taxon>Spiralia</taxon>
        <taxon>Gnathifera</taxon>
        <taxon>Rotifera</taxon>
        <taxon>Eurotatoria</taxon>
        <taxon>Bdelloidea</taxon>
        <taxon>Philodinida</taxon>
        <taxon>Philodinidae</taxon>
        <taxon>Rotaria</taxon>
    </lineage>
</organism>
<dbReference type="Gene3D" id="1.10.510.10">
    <property type="entry name" value="Transferase(Phosphotransferase) domain 1"/>
    <property type="match status" value="1"/>
</dbReference>
<name>A0A820BH41_9BILA</name>
<keyword evidence="2 4" id="KW-0547">Nucleotide-binding</keyword>
<proteinExistence type="predicted"/>
<dbReference type="Gene3D" id="3.30.200.20">
    <property type="entry name" value="Phosphorylase Kinase, domain 1"/>
    <property type="match status" value="1"/>
</dbReference>
<dbReference type="GO" id="GO:0004706">
    <property type="term" value="F:JUN kinase kinase kinase activity"/>
    <property type="evidence" value="ECO:0007669"/>
    <property type="project" value="TreeGrafter"/>
</dbReference>
<feature type="compositionally biased region" description="Polar residues" evidence="6">
    <location>
        <begin position="713"/>
        <end position="722"/>
    </location>
</feature>
<feature type="compositionally biased region" description="Polar residues" evidence="6">
    <location>
        <begin position="837"/>
        <end position="846"/>
    </location>
</feature>
<dbReference type="PRINTS" id="PR00109">
    <property type="entry name" value="TYRKINASE"/>
</dbReference>
<keyword evidence="1" id="KW-0723">Serine/threonine-protein kinase</keyword>
<keyword evidence="5" id="KW-0175">Coiled coil</keyword>
<evidence type="ECO:0000313" key="9">
    <source>
        <dbReference type="EMBL" id="CAF4395154.1"/>
    </source>
</evidence>
<dbReference type="AlphaFoldDB" id="A0A820BH41"/>
<accession>A0A820BH41</accession>
<sequence length="940" mass="105871">MIPFVLFVCLTNVPNVPSSNMNNSSFSANNTNNHDDKKDTPQENIKDILNVILNCNENEDDDELTPRNGSELEALSEYESISNSSKRPVDSESASIFPASTNSNSQLNLRIIDFNDLHIGDMIGVGGFGHVFHGKFGNIDVAIKTAKSLASFCSIQTTPACDDTSDAVKKTLIDSLLREARLFSNLKHRNIIQLFGVSPSLSTKNLYLVMEYAYGGALNYLLRRRQLGLYPNVFIEYAKQIADGMKYLHEEACEHIIHRDLKCSNILIFEHINDVHNENDLLQKTLKITDFGLARKQLQSSSVSTAGTFAWMSPECIRNTEFSTKSDVWSFGVLLWECLTGEVPYKGFDQMQVAFGIATNKYSLPIPSTCPEEFSQLMTNCWKVSPHDRPTFSELLEQINAIIEINYMTNGVNHMEPNEESYQSLQKDWREEIQDMFKELKDKEQEIRDREQAIHQRLVEQNNQRLQLEKWEHELYQREMHIVELELQLLIAKNNQQRTQHHTPKTSNKSGGFFRSILNGNSSQSSGNNTSISSPTNFRHLISVCYNQPITDQTFSPNNSAISPSFSSSISCQMPPNSAIKSSIPEFNRSISSNSTPTTPNMSRLRTLTYIHVYLAIEDLIINNLNIAAFPLMSYVNHLVDGSNPPTSPEKPPRSISQSKSSGRKSKSSSLSAIKRKYGKAHSQNGDPEWYLENLSRANTNNNNNNNNDNNTAISSAMSTPTIDRPSQKLVDSSSSSLCSTPNDRSLARAFLDINSMLVAVGLGRRIPIQVDPSSIRPIQHPSLVLHSSNETVTIRHPTETNTPSAETLQANELLNVDYRSEPFISPIRPNSLVLTASQSSSQKSQILRPPSIENQHMTDDENEKYYSAQSSKISTPMINSMDLATYKANFEDKLKLSSLLDIDKSEEQKKHQTKSSTPKNETHKIFHHFHHVLKNDFLH</sequence>
<feature type="compositionally biased region" description="Low complexity" evidence="6">
    <location>
        <begin position="19"/>
        <end position="32"/>
    </location>
</feature>
<feature type="region of interest" description="Disordered" evidence="6">
    <location>
        <begin position="906"/>
        <end position="925"/>
    </location>
</feature>
<dbReference type="PANTHER" id="PTHR44329">
    <property type="entry name" value="SERINE/THREONINE-PROTEIN KINASE TNNI3K-RELATED"/>
    <property type="match status" value="1"/>
</dbReference>
<dbReference type="SUPFAM" id="SSF56112">
    <property type="entry name" value="Protein kinase-like (PK-like)"/>
    <property type="match status" value="1"/>
</dbReference>
<dbReference type="Proteomes" id="UP000663851">
    <property type="component" value="Unassembled WGS sequence"/>
</dbReference>
<evidence type="ECO:0000259" key="7">
    <source>
        <dbReference type="PROSITE" id="PS50011"/>
    </source>
</evidence>
<dbReference type="InterPro" id="IPR051681">
    <property type="entry name" value="Ser/Thr_Kinases-Pseudokinases"/>
</dbReference>
<feature type="compositionally biased region" description="Low complexity" evidence="6">
    <location>
        <begin position="699"/>
        <end position="712"/>
    </location>
</feature>
<feature type="compositionally biased region" description="Low complexity" evidence="6">
    <location>
        <begin position="516"/>
        <end position="532"/>
    </location>
</feature>
<gene>
    <name evidence="8" type="ORF">HFQ381_LOCUS7446</name>
    <name evidence="9" type="ORF">TSG867_LOCUS12578</name>
</gene>
<dbReference type="Pfam" id="PF07714">
    <property type="entry name" value="PK_Tyr_Ser-Thr"/>
    <property type="match status" value="1"/>
</dbReference>
<dbReference type="SMART" id="SM00220">
    <property type="entry name" value="S_TKc"/>
    <property type="match status" value="1"/>
</dbReference>
<feature type="region of interest" description="Disordered" evidence="6">
    <location>
        <begin position="496"/>
        <end position="532"/>
    </location>
</feature>
<dbReference type="GO" id="GO:0005524">
    <property type="term" value="F:ATP binding"/>
    <property type="evidence" value="ECO:0007669"/>
    <property type="project" value="UniProtKB-UniRule"/>
</dbReference>
<evidence type="ECO:0000313" key="10">
    <source>
        <dbReference type="Proteomes" id="UP000663851"/>
    </source>
</evidence>
<feature type="coiled-coil region" evidence="5">
    <location>
        <begin position="426"/>
        <end position="453"/>
    </location>
</feature>
<dbReference type="Proteomes" id="UP000663862">
    <property type="component" value="Unassembled WGS sequence"/>
</dbReference>
<evidence type="ECO:0000256" key="4">
    <source>
        <dbReference type="PROSITE-ProRule" id="PRU10141"/>
    </source>
</evidence>
<dbReference type="InterPro" id="IPR001245">
    <property type="entry name" value="Ser-Thr/Tyr_kinase_cat_dom"/>
</dbReference>
<keyword evidence="3 4" id="KW-0067">ATP-binding</keyword>
<dbReference type="PROSITE" id="PS00108">
    <property type="entry name" value="PROTEIN_KINASE_ST"/>
    <property type="match status" value="1"/>
</dbReference>
<feature type="binding site" evidence="4">
    <location>
        <position position="144"/>
    </location>
    <ligand>
        <name>ATP</name>
        <dbReference type="ChEBI" id="CHEBI:30616"/>
    </ligand>
</feature>
<dbReference type="PANTHER" id="PTHR44329:SF293">
    <property type="entry name" value="MITOGEN-ACTIVATED PROTEIN KINASE KINASE KINASE"/>
    <property type="match status" value="1"/>
</dbReference>
<evidence type="ECO:0000256" key="3">
    <source>
        <dbReference type="ARBA" id="ARBA00022840"/>
    </source>
</evidence>
<dbReference type="InterPro" id="IPR000719">
    <property type="entry name" value="Prot_kinase_dom"/>
</dbReference>
<dbReference type="EMBL" id="CAJOBQ010000641">
    <property type="protein sequence ID" value="CAF4395154.1"/>
    <property type="molecule type" value="Genomic_DNA"/>
</dbReference>
<protein>
    <recommendedName>
        <fullName evidence="7">Protein kinase domain-containing protein</fullName>
    </recommendedName>
</protein>
<feature type="region of interest" description="Disordered" evidence="6">
    <location>
        <begin position="19"/>
        <end position="41"/>
    </location>
</feature>
<evidence type="ECO:0000256" key="5">
    <source>
        <dbReference type="SAM" id="Coils"/>
    </source>
</evidence>
<evidence type="ECO:0000256" key="6">
    <source>
        <dbReference type="SAM" id="MobiDB-lite"/>
    </source>
</evidence>
<feature type="domain" description="Protein kinase" evidence="7">
    <location>
        <begin position="117"/>
        <end position="403"/>
    </location>
</feature>
<dbReference type="EMBL" id="CAJOBO010000356">
    <property type="protein sequence ID" value="CAF4200605.1"/>
    <property type="molecule type" value="Genomic_DNA"/>
</dbReference>
<keyword evidence="1" id="KW-0418">Kinase</keyword>
<evidence type="ECO:0000256" key="1">
    <source>
        <dbReference type="ARBA" id="ARBA00022527"/>
    </source>
</evidence>
<comment type="caution">
    <text evidence="8">The sequence shown here is derived from an EMBL/GenBank/DDBJ whole genome shotgun (WGS) entry which is preliminary data.</text>
</comment>
<dbReference type="PROSITE" id="PS50011">
    <property type="entry name" value="PROTEIN_KINASE_DOM"/>
    <property type="match status" value="1"/>
</dbReference>
<dbReference type="PROSITE" id="PS00107">
    <property type="entry name" value="PROTEIN_KINASE_ATP"/>
    <property type="match status" value="1"/>
</dbReference>
<dbReference type="InterPro" id="IPR017441">
    <property type="entry name" value="Protein_kinase_ATP_BS"/>
</dbReference>
<dbReference type="InterPro" id="IPR008271">
    <property type="entry name" value="Ser/Thr_kinase_AS"/>
</dbReference>
<keyword evidence="1" id="KW-0808">Transferase</keyword>
<feature type="region of interest" description="Disordered" evidence="6">
    <location>
        <begin position="837"/>
        <end position="859"/>
    </location>
</feature>
<evidence type="ECO:0000313" key="8">
    <source>
        <dbReference type="EMBL" id="CAF4200605.1"/>
    </source>
</evidence>
<reference evidence="8" key="1">
    <citation type="submission" date="2021-02" db="EMBL/GenBank/DDBJ databases">
        <authorList>
            <person name="Nowell W R."/>
        </authorList>
    </citation>
    <scope>NUCLEOTIDE SEQUENCE</scope>
</reference>